<keyword evidence="6" id="KW-0106">Calcium</keyword>
<evidence type="ECO:0000256" key="2">
    <source>
        <dbReference type="ARBA" id="ARBA00022448"/>
    </source>
</evidence>
<dbReference type="GO" id="GO:0005737">
    <property type="term" value="C:cytoplasm"/>
    <property type="evidence" value="ECO:0007669"/>
    <property type="project" value="UniProtKB-ARBA"/>
</dbReference>
<evidence type="ECO:0000259" key="12">
    <source>
        <dbReference type="PROSITE" id="PS51847"/>
    </source>
</evidence>
<dbReference type="SUPFAM" id="SSF49562">
    <property type="entry name" value="C2 domain (Calcium/lipid-binding domain, CaLB)"/>
    <property type="match status" value="2"/>
</dbReference>
<keyword evidence="7" id="KW-1133">Transmembrane helix</keyword>
<keyword evidence="8" id="KW-0445">Lipid transport</keyword>
<dbReference type="CDD" id="cd00030">
    <property type="entry name" value="C2"/>
    <property type="match status" value="1"/>
</dbReference>
<dbReference type="AlphaFoldDB" id="A0A6A5R1B2"/>
<dbReference type="Pfam" id="PF00168">
    <property type="entry name" value="C2"/>
    <property type="match status" value="2"/>
</dbReference>
<dbReference type="GO" id="GO:0008289">
    <property type="term" value="F:lipid binding"/>
    <property type="evidence" value="ECO:0007669"/>
    <property type="project" value="UniProtKB-KW"/>
</dbReference>
<dbReference type="PROSITE" id="PS51847">
    <property type="entry name" value="SMP"/>
    <property type="match status" value="1"/>
</dbReference>
<dbReference type="InterPro" id="IPR000008">
    <property type="entry name" value="C2_dom"/>
</dbReference>
<dbReference type="Pfam" id="PF17047">
    <property type="entry name" value="SMP_LBD"/>
    <property type="match status" value="1"/>
</dbReference>
<dbReference type="GO" id="GO:0016020">
    <property type="term" value="C:membrane"/>
    <property type="evidence" value="ECO:0007669"/>
    <property type="project" value="UniProtKB-SubCell"/>
</dbReference>
<evidence type="ECO:0000256" key="1">
    <source>
        <dbReference type="ARBA" id="ARBA00004370"/>
    </source>
</evidence>
<dbReference type="PANTHER" id="PTHR45761">
    <property type="entry name" value="EXTENDED SYNAPTOTAGMIN-LIKE PROTEIN 2, ISOFORM C"/>
    <property type="match status" value="1"/>
</dbReference>
<dbReference type="InterPro" id="IPR051634">
    <property type="entry name" value="Extended_Synaptotagmin"/>
</dbReference>
<keyword evidence="14" id="KW-1185">Reference proteome</keyword>
<keyword evidence="9" id="KW-0446">Lipid-binding</keyword>
<dbReference type="PANTHER" id="PTHR45761:SF1">
    <property type="entry name" value="EXTENDED SYNAPTOTAGMIN-LIKE PROTEIN 2, ISOFORM C"/>
    <property type="match status" value="1"/>
</dbReference>
<keyword evidence="5" id="KW-0677">Repeat</keyword>
<dbReference type="PROSITE" id="PS50004">
    <property type="entry name" value="C2"/>
    <property type="match status" value="1"/>
</dbReference>
<feature type="domain" description="C2" evidence="11">
    <location>
        <begin position="182"/>
        <end position="316"/>
    </location>
</feature>
<accession>A0A6A5R1B2</accession>
<evidence type="ECO:0000256" key="7">
    <source>
        <dbReference type="ARBA" id="ARBA00022989"/>
    </source>
</evidence>
<dbReference type="InterPro" id="IPR035892">
    <property type="entry name" value="C2_domain_sf"/>
</dbReference>
<evidence type="ECO:0000256" key="5">
    <source>
        <dbReference type="ARBA" id="ARBA00022737"/>
    </source>
</evidence>
<protein>
    <recommendedName>
        <fullName evidence="15">C2 domain-containing protein</fullName>
    </recommendedName>
</protein>
<evidence type="ECO:0000313" key="13">
    <source>
        <dbReference type="EMBL" id="KAF1921855.1"/>
    </source>
</evidence>
<evidence type="ECO:0000259" key="11">
    <source>
        <dbReference type="PROSITE" id="PS50004"/>
    </source>
</evidence>
<dbReference type="InterPro" id="IPR039010">
    <property type="entry name" value="Synaptotagmin_SMP"/>
</dbReference>
<dbReference type="Gene3D" id="2.60.40.150">
    <property type="entry name" value="C2 domain"/>
    <property type="match status" value="2"/>
</dbReference>
<feature type="domain" description="SMP-LTD" evidence="12">
    <location>
        <begin position="14"/>
        <end position="191"/>
    </location>
</feature>
<evidence type="ECO:0000313" key="14">
    <source>
        <dbReference type="Proteomes" id="UP000800096"/>
    </source>
</evidence>
<keyword evidence="2" id="KW-0813">Transport</keyword>
<evidence type="ECO:0000256" key="6">
    <source>
        <dbReference type="ARBA" id="ARBA00022837"/>
    </source>
</evidence>
<dbReference type="EMBL" id="ML979132">
    <property type="protein sequence ID" value="KAF1921855.1"/>
    <property type="molecule type" value="Genomic_DNA"/>
</dbReference>
<keyword evidence="10" id="KW-0472">Membrane</keyword>
<keyword evidence="4" id="KW-0479">Metal-binding</keyword>
<evidence type="ECO:0000256" key="3">
    <source>
        <dbReference type="ARBA" id="ARBA00022692"/>
    </source>
</evidence>
<organism evidence="13 14">
    <name type="scientific">Ampelomyces quisqualis</name>
    <name type="common">Powdery mildew agent</name>
    <dbReference type="NCBI Taxonomy" id="50730"/>
    <lineage>
        <taxon>Eukaryota</taxon>
        <taxon>Fungi</taxon>
        <taxon>Dikarya</taxon>
        <taxon>Ascomycota</taxon>
        <taxon>Pezizomycotina</taxon>
        <taxon>Dothideomycetes</taxon>
        <taxon>Pleosporomycetidae</taxon>
        <taxon>Pleosporales</taxon>
        <taxon>Pleosporineae</taxon>
        <taxon>Phaeosphaeriaceae</taxon>
        <taxon>Ampelomyces</taxon>
    </lineage>
</organism>
<evidence type="ECO:0000256" key="9">
    <source>
        <dbReference type="ARBA" id="ARBA00023121"/>
    </source>
</evidence>
<proteinExistence type="predicted"/>
<dbReference type="CDD" id="cd21670">
    <property type="entry name" value="SMP_ESyt"/>
    <property type="match status" value="1"/>
</dbReference>
<evidence type="ECO:0008006" key="15">
    <source>
        <dbReference type="Google" id="ProtNLM"/>
    </source>
</evidence>
<evidence type="ECO:0000256" key="10">
    <source>
        <dbReference type="ARBA" id="ARBA00023136"/>
    </source>
</evidence>
<dbReference type="GO" id="GO:0006869">
    <property type="term" value="P:lipid transport"/>
    <property type="evidence" value="ECO:0007669"/>
    <property type="project" value="UniProtKB-KW"/>
</dbReference>
<reference evidence="13" key="1">
    <citation type="journal article" date="2020" name="Stud. Mycol.">
        <title>101 Dothideomycetes genomes: a test case for predicting lifestyles and emergence of pathogens.</title>
        <authorList>
            <person name="Haridas S."/>
            <person name="Albert R."/>
            <person name="Binder M."/>
            <person name="Bloem J."/>
            <person name="Labutti K."/>
            <person name="Salamov A."/>
            <person name="Andreopoulos B."/>
            <person name="Baker S."/>
            <person name="Barry K."/>
            <person name="Bills G."/>
            <person name="Bluhm B."/>
            <person name="Cannon C."/>
            <person name="Castanera R."/>
            <person name="Culley D."/>
            <person name="Daum C."/>
            <person name="Ezra D."/>
            <person name="Gonzalez J."/>
            <person name="Henrissat B."/>
            <person name="Kuo A."/>
            <person name="Liang C."/>
            <person name="Lipzen A."/>
            <person name="Lutzoni F."/>
            <person name="Magnuson J."/>
            <person name="Mondo S."/>
            <person name="Nolan M."/>
            <person name="Ohm R."/>
            <person name="Pangilinan J."/>
            <person name="Park H.-J."/>
            <person name="Ramirez L."/>
            <person name="Alfaro M."/>
            <person name="Sun H."/>
            <person name="Tritt A."/>
            <person name="Yoshinaga Y."/>
            <person name="Zwiers L.-H."/>
            <person name="Turgeon B."/>
            <person name="Goodwin S."/>
            <person name="Spatafora J."/>
            <person name="Crous P."/>
            <person name="Grigoriev I."/>
        </authorList>
    </citation>
    <scope>NUCLEOTIDE SEQUENCE</scope>
    <source>
        <strain evidence="13">HMLAC05119</strain>
    </source>
</reference>
<dbReference type="SMART" id="SM00239">
    <property type="entry name" value="C2"/>
    <property type="match status" value="2"/>
</dbReference>
<dbReference type="GO" id="GO:0046872">
    <property type="term" value="F:metal ion binding"/>
    <property type="evidence" value="ECO:0007669"/>
    <property type="project" value="UniProtKB-KW"/>
</dbReference>
<gene>
    <name evidence="13" type="ORF">BDU57DRAFT_510873</name>
</gene>
<evidence type="ECO:0000256" key="8">
    <source>
        <dbReference type="ARBA" id="ARBA00023055"/>
    </source>
</evidence>
<dbReference type="Proteomes" id="UP000800096">
    <property type="component" value="Unassembled WGS sequence"/>
</dbReference>
<dbReference type="OrthoDB" id="1029639at2759"/>
<sequence length="481" mass="51950">MASSLVDTLTASGGGEQAGWLNDLVEQLWPNICVAGAKIAKDVVEPILDSTLPGPLSNLRFVKLDFGHIPLRFSNIDVHKTTTQGIKLDMNVSWEGVCDIELDGTSVPKIGIEKVHLKGRLSILLCPLTNIIPLIGAAQVSFINPPSLKLDFTDAANIADCFLIEKTVRNTILGIVSGMAVLPNRFLVKLDSNNDYFKTYQPHLGTLRLTIERATGISAPKKKSGASRLLAKIIKDVPDCYVKVNVGAEEEWRTSVQKNNQEPVWNESHDFLVSDFEQGIALDIQDDDLAGDDDIGLGHTTIKDVLLNGGSKELTLTHQGEHTDAKLIVHAKFYHFVAETSALATERSASQPADQICGLATILVASALGLSGQPKELNPSVQITVGDKKFQTATKTYTPGTDIFNPSFDQAFQIPLTADMINNPPNFRIALMNKTTESGSAEVSFQDVISAPGLVKEDSFDVGGGATVRAQIFVHGLELAE</sequence>
<dbReference type="InterPro" id="IPR031468">
    <property type="entry name" value="SMP_LBD"/>
</dbReference>
<evidence type="ECO:0000256" key="4">
    <source>
        <dbReference type="ARBA" id="ARBA00022723"/>
    </source>
</evidence>
<dbReference type="GO" id="GO:0012505">
    <property type="term" value="C:endomembrane system"/>
    <property type="evidence" value="ECO:0007669"/>
    <property type="project" value="UniProtKB-ARBA"/>
</dbReference>
<name>A0A6A5R1B2_AMPQU</name>
<keyword evidence="3" id="KW-0812">Transmembrane</keyword>
<comment type="subcellular location">
    <subcellularLocation>
        <location evidence="1">Membrane</location>
    </subcellularLocation>
</comment>